<sequence length="236" mass="27734">MIDSRLKEKRNEAEEGDIVYGKSYQVLVIYWNNTFLPFKLSMFTFRQRGLEEQMAELSRTVQETRQQLVPTANNLTSAECGPSKASERQYFHQGRRLLHTNWGETTTKLNTSSGGPPLAKTKTTGDISKDTPPASFFKRLTRAEMAERRTKGLCFNCDEFYSTGHKYKWLFWIEVSDDARKVRKRWKWIRKFSSMLLVTLYPTFELEDKLSIEERSDDMDTFIGCHYNWMQITCLK</sequence>
<proteinExistence type="predicted"/>
<accession>A0A8J5HA71</accession>
<dbReference type="Proteomes" id="UP000734854">
    <property type="component" value="Unassembled WGS sequence"/>
</dbReference>
<reference evidence="2 3" key="1">
    <citation type="submission" date="2020-08" db="EMBL/GenBank/DDBJ databases">
        <title>Plant Genome Project.</title>
        <authorList>
            <person name="Zhang R.-G."/>
        </authorList>
    </citation>
    <scope>NUCLEOTIDE SEQUENCE [LARGE SCALE GENOMIC DNA]</scope>
    <source>
        <tissue evidence="2">Rhizome</tissue>
    </source>
</reference>
<gene>
    <name evidence="2" type="ORF">ZIOFF_013562</name>
</gene>
<evidence type="ECO:0000313" key="3">
    <source>
        <dbReference type="Proteomes" id="UP000734854"/>
    </source>
</evidence>
<evidence type="ECO:0000313" key="2">
    <source>
        <dbReference type="EMBL" id="KAG6523686.1"/>
    </source>
</evidence>
<dbReference type="AlphaFoldDB" id="A0A8J5HA71"/>
<dbReference type="EMBL" id="JACMSC010000004">
    <property type="protein sequence ID" value="KAG6523686.1"/>
    <property type="molecule type" value="Genomic_DNA"/>
</dbReference>
<evidence type="ECO:0000256" key="1">
    <source>
        <dbReference type="SAM" id="MobiDB-lite"/>
    </source>
</evidence>
<protein>
    <submittedName>
        <fullName evidence="2">Uncharacterized protein</fullName>
    </submittedName>
</protein>
<comment type="caution">
    <text evidence="2">The sequence shown here is derived from an EMBL/GenBank/DDBJ whole genome shotgun (WGS) entry which is preliminary data.</text>
</comment>
<organism evidence="2 3">
    <name type="scientific">Zingiber officinale</name>
    <name type="common">Ginger</name>
    <name type="synonym">Amomum zingiber</name>
    <dbReference type="NCBI Taxonomy" id="94328"/>
    <lineage>
        <taxon>Eukaryota</taxon>
        <taxon>Viridiplantae</taxon>
        <taxon>Streptophyta</taxon>
        <taxon>Embryophyta</taxon>
        <taxon>Tracheophyta</taxon>
        <taxon>Spermatophyta</taxon>
        <taxon>Magnoliopsida</taxon>
        <taxon>Liliopsida</taxon>
        <taxon>Zingiberales</taxon>
        <taxon>Zingiberaceae</taxon>
        <taxon>Zingiber</taxon>
    </lineage>
</organism>
<keyword evidence="3" id="KW-1185">Reference proteome</keyword>
<name>A0A8J5HA71_ZINOF</name>
<feature type="region of interest" description="Disordered" evidence="1">
    <location>
        <begin position="106"/>
        <end position="125"/>
    </location>
</feature>